<dbReference type="Proteomes" id="UP000249725">
    <property type="component" value="Unassembled WGS sequence"/>
</dbReference>
<evidence type="ECO:0000256" key="9">
    <source>
        <dbReference type="ARBA" id="ARBA00022840"/>
    </source>
</evidence>
<evidence type="ECO:0000256" key="3">
    <source>
        <dbReference type="ARBA" id="ARBA00012438"/>
    </source>
</evidence>
<keyword evidence="10" id="KW-0472">Membrane</keyword>
<dbReference type="PRINTS" id="PR00344">
    <property type="entry name" value="BCTRLSENSOR"/>
</dbReference>
<evidence type="ECO:0000256" key="1">
    <source>
        <dbReference type="ARBA" id="ARBA00000085"/>
    </source>
</evidence>
<dbReference type="EC" id="2.7.13.3" evidence="3"/>
<keyword evidence="14" id="KW-1185">Reference proteome</keyword>
<feature type="domain" description="HAMP" evidence="12">
    <location>
        <begin position="184"/>
        <end position="235"/>
    </location>
</feature>
<dbReference type="InterPro" id="IPR036097">
    <property type="entry name" value="HisK_dim/P_sf"/>
</dbReference>
<proteinExistence type="predicted"/>
<gene>
    <name evidence="13" type="ORF">DJ018_05950</name>
</gene>
<dbReference type="InterPro" id="IPR036890">
    <property type="entry name" value="HATPase_C_sf"/>
</dbReference>
<evidence type="ECO:0000313" key="14">
    <source>
        <dbReference type="Proteomes" id="UP000249725"/>
    </source>
</evidence>
<name>A0A328AT94_9CAUL</name>
<evidence type="ECO:0000256" key="10">
    <source>
        <dbReference type="SAM" id="Phobius"/>
    </source>
</evidence>
<keyword evidence="4" id="KW-1003">Cell membrane</keyword>
<dbReference type="SMART" id="SM00388">
    <property type="entry name" value="HisKA"/>
    <property type="match status" value="1"/>
</dbReference>
<dbReference type="Pfam" id="PF00512">
    <property type="entry name" value="HisKA"/>
    <property type="match status" value="1"/>
</dbReference>
<keyword evidence="7" id="KW-0547">Nucleotide-binding</keyword>
<evidence type="ECO:0000256" key="5">
    <source>
        <dbReference type="ARBA" id="ARBA00022553"/>
    </source>
</evidence>
<dbReference type="CDD" id="cd06225">
    <property type="entry name" value="HAMP"/>
    <property type="match status" value="1"/>
</dbReference>
<feature type="transmembrane region" description="Helical" evidence="10">
    <location>
        <begin position="157"/>
        <end position="183"/>
    </location>
</feature>
<evidence type="ECO:0000259" key="11">
    <source>
        <dbReference type="PROSITE" id="PS50109"/>
    </source>
</evidence>
<dbReference type="CDD" id="cd00075">
    <property type="entry name" value="HATPase"/>
    <property type="match status" value="1"/>
</dbReference>
<dbReference type="Pfam" id="PF02518">
    <property type="entry name" value="HATPase_c"/>
    <property type="match status" value="1"/>
</dbReference>
<dbReference type="SMART" id="SM00304">
    <property type="entry name" value="HAMP"/>
    <property type="match status" value="1"/>
</dbReference>
<evidence type="ECO:0000259" key="12">
    <source>
        <dbReference type="PROSITE" id="PS50885"/>
    </source>
</evidence>
<evidence type="ECO:0000256" key="2">
    <source>
        <dbReference type="ARBA" id="ARBA00004651"/>
    </source>
</evidence>
<dbReference type="InterPro" id="IPR004358">
    <property type="entry name" value="Sig_transdc_His_kin-like_C"/>
</dbReference>
<accession>A0A328AT94</accession>
<dbReference type="Gene3D" id="1.10.287.130">
    <property type="match status" value="1"/>
</dbReference>
<dbReference type="AlphaFoldDB" id="A0A328AT94"/>
<dbReference type="InterPro" id="IPR003660">
    <property type="entry name" value="HAMP_dom"/>
</dbReference>
<comment type="subcellular location">
    <subcellularLocation>
        <location evidence="2">Cell membrane</location>
        <topology evidence="2">Multi-pass membrane protein</topology>
    </subcellularLocation>
</comment>
<dbReference type="InterPro" id="IPR005467">
    <property type="entry name" value="His_kinase_dom"/>
</dbReference>
<dbReference type="OrthoDB" id="9804645at2"/>
<keyword evidence="10" id="KW-1133">Transmembrane helix</keyword>
<keyword evidence="9" id="KW-0067">ATP-binding</keyword>
<evidence type="ECO:0000256" key="8">
    <source>
        <dbReference type="ARBA" id="ARBA00022777"/>
    </source>
</evidence>
<dbReference type="PROSITE" id="PS50885">
    <property type="entry name" value="HAMP"/>
    <property type="match status" value="1"/>
</dbReference>
<organism evidence="13 14">
    <name type="scientific">Phenylobacterium deserti</name>
    <dbReference type="NCBI Taxonomy" id="1914756"/>
    <lineage>
        <taxon>Bacteria</taxon>
        <taxon>Pseudomonadati</taxon>
        <taxon>Pseudomonadota</taxon>
        <taxon>Alphaproteobacteria</taxon>
        <taxon>Caulobacterales</taxon>
        <taxon>Caulobacteraceae</taxon>
        <taxon>Phenylobacterium</taxon>
    </lineage>
</organism>
<comment type="caution">
    <text evidence="13">The sequence shown here is derived from an EMBL/GenBank/DDBJ whole genome shotgun (WGS) entry which is preliminary data.</text>
</comment>
<feature type="domain" description="Histidine kinase" evidence="11">
    <location>
        <begin position="243"/>
        <end position="442"/>
    </location>
</feature>
<dbReference type="EMBL" id="QFYR01000001">
    <property type="protein sequence ID" value="RAK57481.1"/>
    <property type="molecule type" value="Genomic_DNA"/>
</dbReference>
<evidence type="ECO:0000256" key="6">
    <source>
        <dbReference type="ARBA" id="ARBA00022679"/>
    </source>
</evidence>
<dbReference type="PROSITE" id="PS50109">
    <property type="entry name" value="HIS_KIN"/>
    <property type="match status" value="1"/>
</dbReference>
<sequence>MKRLHLLPQGLIGRATLVLMCAVLIEFLGSSILYERVEIHASRTEQAHRMAEQLVTAVRVLDTAPMENRSALASTLGAGKVQVVWKGLPSLPPDPQNRFSARLRNSMAGWEPALASSGLRVGLAKSSGVLGKTRIVAAARLSDGTWVAVASDLRTSFWAVVVGGLTSAAILCAGVLGTAALLLRSMGAPLRTLAHAAEAIGEGRQVDVPEEGAGDLRHVARAFNTMQRRISELLATRMQALAAVSHDLRTPLARLRLRAGMVKDVGTRAALEQDLDEMSEMLDSLLAYLSGRHESEAARLTDVAAICLTLVDAAEDAGDLATYAGPDHLLATVRPTAIKRALDNLIQNAIIYAGRADVRLEAGPGELTIAVEDDGPGIPEEQLSRVTEAFHRLDAARARNTTGLGLGLSIVRDVAEREGGRLTLSNRPQGGLRAALTLPLNR</sequence>
<comment type="catalytic activity">
    <reaction evidence="1">
        <text>ATP + protein L-histidine = ADP + protein N-phospho-L-histidine.</text>
        <dbReference type="EC" id="2.7.13.3"/>
    </reaction>
</comment>
<dbReference type="GO" id="GO:0005524">
    <property type="term" value="F:ATP binding"/>
    <property type="evidence" value="ECO:0007669"/>
    <property type="project" value="UniProtKB-KW"/>
</dbReference>
<dbReference type="InterPro" id="IPR050980">
    <property type="entry name" value="2C_sensor_his_kinase"/>
</dbReference>
<keyword evidence="8 13" id="KW-0418">Kinase</keyword>
<dbReference type="Pfam" id="PF00672">
    <property type="entry name" value="HAMP"/>
    <property type="match status" value="1"/>
</dbReference>
<evidence type="ECO:0000256" key="4">
    <source>
        <dbReference type="ARBA" id="ARBA00022475"/>
    </source>
</evidence>
<evidence type="ECO:0000313" key="13">
    <source>
        <dbReference type="EMBL" id="RAK57481.1"/>
    </source>
</evidence>
<dbReference type="Gene3D" id="3.30.565.10">
    <property type="entry name" value="Histidine kinase-like ATPase, C-terminal domain"/>
    <property type="match status" value="1"/>
</dbReference>
<dbReference type="GO" id="GO:0005886">
    <property type="term" value="C:plasma membrane"/>
    <property type="evidence" value="ECO:0007669"/>
    <property type="project" value="UniProtKB-SubCell"/>
</dbReference>
<keyword evidence="6" id="KW-0808">Transferase</keyword>
<dbReference type="InterPro" id="IPR003594">
    <property type="entry name" value="HATPase_dom"/>
</dbReference>
<dbReference type="InterPro" id="IPR003661">
    <property type="entry name" value="HisK_dim/P_dom"/>
</dbReference>
<evidence type="ECO:0000256" key="7">
    <source>
        <dbReference type="ARBA" id="ARBA00022741"/>
    </source>
</evidence>
<dbReference type="CDD" id="cd00082">
    <property type="entry name" value="HisKA"/>
    <property type="match status" value="1"/>
</dbReference>
<dbReference type="GO" id="GO:0000155">
    <property type="term" value="F:phosphorelay sensor kinase activity"/>
    <property type="evidence" value="ECO:0007669"/>
    <property type="project" value="InterPro"/>
</dbReference>
<protein>
    <recommendedName>
        <fullName evidence="3">histidine kinase</fullName>
        <ecNumber evidence="3">2.7.13.3</ecNumber>
    </recommendedName>
</protein>
<dbReference type="PANTHER" id="PTHR44936:SF10">
    <property type="entry name" value="SENSOR PROTEIN RSTB"/>
    <property type="match status" value="1"/>
</dbReference>
<dbReference type="SMART" id="SM00387">
    <property type="entry name" value="HATPase_c"/>
    <property type="match status" value="1"/>
</dbReference>
<feature type="transmembrane region" description="Helical" evidence="10">
    <location>
        <begin position="12"/>
        <end position="34"/>
    </location>
</feature>
<keyword evidence="5" id="KW-0597">Phosphoprotein</keyword>
<dbReference type="SUPFAM" id="SSF55874">
    <property type="entry name" value="ATPase domain of HSP90 chaperone/DNA topoisomerase II/histidine kinase"/>
    <property type="match status" value="1"/>
</dbReference>
<reference evidence="14" key="1">
    <citation type="submission" date="2018-05" db="EMBL/GenBank/DDBJ databases">
        <authorList>
            <person name="Li X."/>
        </authorList>
    </citation>
    <scope>NUCLEOTIDE SEQUENCE [LARGE SCALE GENOMIC DNA]</scope>
    <source>
        <strain evidence="14">YIM 73061</strain>
    </source>
</reference>
<dbReference type="SUPFAM" id="SSF47384">
    <property type="entry name" value="Homodimeric domain of signal transducing histidine kinase"/>
    <property type="match status" value="1"/>
</dbReference>
<dbReference type="RefSeq" id="WP_111513933.1">
    <property type="nucleotide sequence ID" value="NZ_QFYR01000001.1"/>
</dbReference>
<dbReference type="PANTHER" id="PTHR44936">
    <property type="entry name" value="SENSOR PROTEIN CREC"/>
    <property type="match status" value="1"/>
</dbReference>
<keyword evidence="10" id="KW-0812">Transmembrane</keyword>